<dbReference type="FunFam" id="1.25.40.10:FF:000649">
    <property type="entry name" value="mRNA splicing factor (Prp1/Zer1), putative"/>
    <property type="match status" value="1"/>
</dbReference>
<dbReference type="EMBL" id="JAROKS010000008">
    <property type="protein sequence ID" value="KAK1802027.1"/>
    <property type="molecule type" value="Genomic_DNA"/>
</dbReference>
<reference evidence="17" key="1">
    <citation type="submission" date="2023-03" db="EMBL/GenBank/DDBJ databases">
        <title>Electrophorus voltai genome.</title>
        <authorList>
            <person name="Bian C."/>
        </authorList>
    </citation>
    <scope>NUCLEOTIDE SEQUENCE</scope>
    <source>
        <strain evidence="17">CB-2022</strain>
        <tissue evidence="17">Muscle</tissue>
    </source>
</reference>
<keyword evidence="14" id="KW-0175">Coiled coil</keyword>
<evidence type="ECO:0000256" key="14">
    <source>
        <dbReference type="SAM" id="Coils"/>
    </source>
</evidence>
<dbReference type="InterPro" id="IPR011990">
    <property type="entry name" value="TPR-like_helical_dom_sf"/>
</dbReference>
<evidence type="ECO:0000313" key="17">
    <source>
        <dbReference type="EMBL" id="KAK1802027.1"/>
    </source>
</evidence>
<evidence type="ECO:0000256" key="5">
    <source>
        <dbReference type="ARBA" id="ARBA00022664"/>
    </source>
</evidence>
<dbReference type="GO" id="GO:0000244">
    <property type="term" value="P:spliceosomal tri-snRNP complex assembly"/>
    <property type="evidence" value="ECO:0007669"/>
    <property type="project" value="TreeGrafter"/>
</dbReference>
<dbReference type="Pfam" id="PF13428">
    <property type="entry name" value="TPR_14"/>
    <property type="match status" value="1"/>
</dbReference>
<comment type="subcellular location">
    <subcellularLocation>
        <location evidence="1">Nucleus speckle</location>
    </subcellularLocation>
    <subcellularLocation>
        <location evidence="2">Nucleus</location>
        <location evidence="2">Nucleoplasm</location>
    </subcellularLocation>
</comment>
<evidence type="ECO:0000256" key="10">
    <source>
        <dbReference type="ARBA" id="ARBA00031070"/>
    </source>
</evidence>
<evidence type="ECO:0000256" key="12">
    <source>
        <dbReference type="ARBA" id="ARBA00046247"/>
    </source>
</evidence>
<keyword evidence="5" id="KW-0507">mRNA processing</keyword>
<dbReference type="PANTHER" id="PTHR11246">
    <property type="entry name" value="PRE-MRNA SPLICING FACTOR"/>
    <property type="match status" value="1"/>
</dbReference>
<keyword evidence="13" id="KW-0802">TPR repeat</keyword>
<evidence type="ECO:0000256" key="4">
    <source>
        <dbReference type="ARBA" id="ARBA00022553"/>
    </source>
</evidence>
<evidence type="ECO:0000256" key="15">
    <source>
        <dbReference type="SAM" id="MobiDB-lite"/>
    </source>
</evidence>
<feature type="compositionally biased region" description="Acidic residues" evidence="15">
    <location>
        <begin position="200"/>
        <end position="210"/>
    </location>
</feature>
<dbReference type="SMART" id="SM00028">
    <property type="entry name" value="TPR"/>
    <property type="match status" value="3"/>
</dbReference>
<feature type="repeat" description="TPR" evidence="13">
    <location>
        <begin position="850"/>
        <end position="883"/>
    </location>
</feature>
<evidence type="ECO:0000256" key="11">
    <source>
        <dbReference type="ARBA" id="ARBA00032140"/>
    </source>
</evidence>
<evidence type="ECO:0000256" key="7">
    <source>
        <dbReference type="ARBA" id="ARBA00022737"/>
    </source>
</evidence>
<feature type="domain" description="PRP1 splicing factor N-terminal" evidence="16">
    <location>
        <begin position="148"/>
        <end position="315"/>
    </location>
</feature>
<evidence type="ECO:0000313" key="18">
    <source>
        <dbReference type="Proteomes" id="UP001239994"/>
    </source>
</evidence>
<keyword evidence="9" id="KW-0539">Nucleus</keyword>
<evidence type="ECO:0000256" key="6">
    <source>
        <dbReference type="ARBA" id="ARBA00022728"/>
    </source>
</evidence>
<accession>A0AAD8ZMV6</accession>
<dbReference type="PROSITE" id="PS50005">
    <property type="entry name" value="TPR"/>
    <property type="match status" value="1"/>
</dbReference>
<dbReference type="FunFam" id="1.25.40.10:FF:000058">
    <property type="entry name" value="Pre-mRNA processing factor 6"/>
    <property type="match status" value="1"/>
</dbReference>
<dbReference type="Proteomes" id="UP001239994">
    <property type="component" value="Unassembled WGS sequence"/>
</dbReference>
<dbReference type="InterPro" id="IPR003107">
    <property type="entry name" value="HAT"/>
</dbReference>
<feature type="compositionally biased region" description="Basic and acidic residues" evidence="15">
    <location>
        <begin position="174"/>
        <end position="199"/>
    </location>
</feature>
<dbReference type="Gene3D" id="1.25.40.10">
    <property type="entry name" value="Tetratricopeptide repeat domain"/>
    <property type="match status" value="4"/>
</dbReference>
<dbReference type="Pfam" id="PF14559">
    <property type="entry name" value="TPR_19"/>
    <property type="match status" value="1"/>
</dbReference>
<dbReference type="FunFam" id="1.25.40.10:FF:003529">
    <property type="entry name" value="Uncharacterized protein"/>
    <property type="match status" value="1"/>
</dbReference>
<evidence type="ECO:0000259" key="16">
    <source>
        <dbReference type="Pfam" id="PF06424"/>
    </source>
</evidence>
<evidence type="ECO:0000256" key="9">
    <source>
        <dbReference type="ARBA" id="ARBA00023242"/>
    </source>
</evidence>
<comment type="function">
    <text evidence="12">Involved in pre-mRNA splicing as component of the U4/U6-U5 tri-snRNP complex, one of the building blocks of the spliceosome. Enhances dihydrotestosterone-induced transactivation activity of AR, as well as dexamethasone-induced transactivation activity of NR3C1, but does not affect estrogen-induced transactivation.</text>
</comment>
<dbReference type="GO" id="GO:0071013">
    <property type="term" value="C:catalytic step 2 spliceosome"/>
    <property type="evidence" value="ECO:0007669"/>
    <property type="project" value="TreeGrafter"/>
</dbReference>
<dbReference type="InterPro" id="IPR019734">
    <property type="entry name" value="TPR_rpt"/>
</dbReference>
<dbReference type="FunFam" id="1.25.40.10:FF:000054">
    <property type="entry name" value="Pre-mRNA processing factor 6"/>
    <property type="match status" value="1"/>
</dbReference>
<comment type="caution">
    <text evidence="17">The sequence shown here is derived from an EMBL/GenBank/DDBJ whole genome shotgun (WGS) entry which is preliminary data.</text>
</comment>
<keyword evidence="7" id="KW-0677">Repeat</keyword>
<feature type="coiled-coil region" evidence="14">
    <location>
        <begin position="859"/>
        <end position="910"/>
    </location>
</feature>
<keyword evidence="18" id="KW-1185">Reference proteome</keyword>
<keyword evidence="4" id="KW-0597">Phosphoprotein</keyword>
<dbReference type="PANTHER" id="PTHR11246:SF1">
    <property type="entry name" value="PRE-MRNA-PROCESSING FACTOR 6"/>
    <property type="match status" value="1"/>
</dbReference>
<dbReference type="Pfam" id="PF06424">
    <property type="entry name" value="PRP1_N"/>
    <property type="match status" value="1"/>
</dbReference>
<evidence type="ECO:0000256" key="1">
    <source>
        <dbReference type="ARBA" id="ARBA00004324"/>
    </source>
</evidence>
<evidence type="ECO:0000256" key="2">
    <source>
        <dbReference type="ARBA" id="ARBA00004642"/>
    </source>
</evidence>
<protein>
    <recommendedName>
        <fullName evidence="3">Pre-mRNA-processing factor 6</fullName>
    </recommendedName>
    <alternativeName>
        <fullName evidence="11">PRP6 homolog</fullName>
    </alternativeName>
    <alternativeName>
        <fullName evidence="10">U5 snRNP-associated 102 kDa protein</fullName>
    </alternativeName>
</protein>
<organism evidence="17 18">
    <name type="scientific">Electrophorus voltai</name>
    <dbReference type="NCBI Taxonomy" id="2609070"/>
    <lineage>
        <taxon>Eukaryota</taxon>
        <taxon>Metazoa</taxon>
        <taxon>Chordata</taxon>
        <taxon>Craniata</taxon>
        <taxon>Vertebrata</taxon>
        <taxon>Euteleostomi</taxon>
        <taxon>Actinopterygii</taxon>
        <taxon>Neopterygii</taxon>
        <taxon>Teleostei</taxon>
        <taxon>Ostariophysi</taxon>
        <taxon>Gymnotiformes</taxon>
        <taxon>Gymnotoidei</taxon>
        <taxon>Gymnotidae</taxon>
        <taxon>Electrophorus</taxon>
    </lineage>
</organism>
<dbReference type="SUPFAM" id="SSF48452">
    <property type="entry name" value="TPR-like"/>
    <property type="match status" value="4"/>
</dbReference>
<dbReference type="GO" id="GO:0046540">
    <property type="term" value="C:U4/U6 x U5 tri-snRNP complex"/>
    <property type="evidence" value="ECO:0007669"/>
    <property type="project" value="TreeGrafter"/>
</dbReference>
<keyword evidence="8" id="KW-0508">mRNA splicing</keyword>
<dbReference type="AlphaFoldDB" id="A0AAD8ZMV6"/>
<name>A0AAD8ZMV6_9TELE</name>
<dbReference type="InterPro" id="IPR010491">
    <property type="entry name" value="PRP1_N"/>
</dbReference>
<keyword evidence="6" id="KW-0747">Spliceosome</keyword>
<feature type="region of interest" description="Disordered" evidence="15">
    <location>
        <begin position="163"/>
        <end position="210"/>
    </location>
</feature>
<gene>
    <name evidence="17" type="ORF">P4O66_022260</name>
</gene>
<evidence type="ECO:0000256" key="3">
    <source>
        <dbReference type="ARBA" id="ARBA00020235"/>
    </source>
</evidence>
<dbReference type="GO" id="GO:0016607">
    <property type="term" value="C:nuclear speck"/>
    <property type="evidence" value="ECO:0007669"/>
    <property type="project" value="UniProtKB-SubCell"/>
</dbReference>
<dbReference type="InterPro" id="IPR045075">
    <property type="entry name" value="Syf1-like"/>
</dbReference>
<proteinExistence type="predicted"/>
<feature type="region of interest" description="Disordered" evidence="15">
    <location>
        <begin position="94"/>
        <end position="121"/>
    </location>
</feature>
<dbReference type="SMART" id="SM00386">
    <property type="entry name" value="HAT"/>
    <property type="match status" value="14"/>
</dbReference>
<sequence length="1082" mass="120763">MKIKYSGVQDIDTVTINQKIIKVAASPNNLQTSSLNQSCQIPQRPTISRYRGGNRISHVGQGSGSSVVKFESGRGSGGSAFVVVPEVKRGDSEATMASAAAKQPSKNAPKGSAGAGGGAAAGGAAVPLASPLMGGLNKKKKPFLGMPAPLGYVPGLGRGATGFTTRSDIGPARDANDPVDDRHAPPGKRTVGDQMKKNQDDDDEDLNDTNYDEFNGYAGSLFSSGPYEKDDEEADAIYAALDKRMDERRKERRELREKEEIEKYRMERPKIQQQFSDLKAFPVRGRKCLCDFRKLAEVTEEEWLSIPDVGDARNKRQRNPRYEKLTPVPDSFFAKHLQTGDNHTTVDPRQGQFGGLNTPFPGGLNTPYPGGMTPGAGELDMRKIGQARNTLMDMRLSQVSDSVSGQTVVDPKGYLTDLNSMIPTHGGDISDIKKARLLLKSVRETNPHHPPAWIASARLEEVTGKLQVARNLIMKGTEMCPKSEDVWLEAARLQPGDTAKAVVAQAVRHLPQSVRIYIRAAELETDIRAKKRVLRKALENVSKSVRLWKTAVELEEPEDARIMLSRAVECCPTSVELWLALARLETYENARRVLNKARENIPTDRHIWITAAKLEEANGNTQMVEKIIDRAITSLRANGVEINREQWIQDAEECDKAGSVATCQAVIRAVIGIGIEEEDCKHTWMEDAESCVAHNALECARAIYAHALQVFPSKKSVWLRAAYFEKSHGTRESLEALLQRAVAHCPKAEVLWLMGAKSKWLAGDVPAARSILALAFQANPNSEEIWLAAVKLESENNEYERARKLLAKARSSAPTARVFMKSVKLEWVLGNIAAAQELCSEALKHYEDFPKLWMMKGQIEEQSENMDKAREAYNQGLKKCPHSMPLWLLLSRLEERVGQLTRARAILEKSRLKNPQTPELWLESVRLEYRAGLKNISNTLMAKALQECPSSGILWAEAVFLEARPQRKTKSVDALKKCEHDPHVLLAVAKLFWSERKITKAREWFLRTVKIEPDLGDAWAFFYKFELQHGTEEQQEEVKKRCENAEPRHGELWCTESKHILNWQKKIGEILVLVAVKIKNTF</sequence>
<evidence type="ECO:0000256" key="13">
    <source>
        <dbReference type="PROSITE-ProRule" id="PRU00339"/>
    </source>
</evidence>
<evidence type="ECO:0000256" key="8">
    <source>
        <dbReference type="ARBA" id="ARBA00023187"/>
    </source>
</evidence>